<sequence length="383" mass="42707">MSSSDAAGAGTVSTGCVVCGASENLLRCSRCKSTFYCSKDHQKQDWKKHKIICTKPASKLDSVEKKYGNIVSNQKSTVIPTEGSSEKEILSSLAENLSPNNNFLDETSTTENMPISGGTIVQSKKMKDFPEINLNSGMPPFPNSIPQDYLDEMCRSVVSDLTDYGVCVLDNFIGAERGKVVLSEVLEMQAKGVFRAGQVVSSKGGNDDPKTIRSDQIYWVDGKEPNCANIGFLISQVDAVIMRANRMANNGKLGEYNINGRTKAMLACYPGHGSHYVKHVDNPNRDGRCITAIYYLNLNWDVQTCGGLLRIFPEGWLKDQVADIAPVFDRLLFFWSDRRNPHEVQPAYQTRYAITLWYFDATERAEALRRLERERKPSPTQSK</sequence>
<dbReference type="InterPro" id="IPR005123">
    <property type="entry name" value="Oxoglu/Fe-dep_dioxygenase_dom"/>
</dbReference>
<evidence type="ECO:0000313" key="15">
    <source>
        <dbReference type="Proteomes" id="UP001159042"/>
    </source>
</evidence>
<dbReference type="AlphaFoldDB" id="A0AAV8WHM8"/>
<dbReference type="InterPro" id="IPR044862">
    <property type="entry name" value="Pro_4_hyd_alph_FE2OG_OXY"/>
</dbReference>
<dbReference type="Gene3D" id="6.10.140.2220">
    <property type="match status" value="1"/>
</dbReference>
<evidence type="ECO:0000256" key="4">
    <source>
        <dbReference type="ARBA" id="ARBA00022833"/>
    </source>
</evidence>
<dbReference type="InterPro" id="IPR051559">
    <property type="entry name" value="HIF_prolyl_hydroxylases"/>
</dbReference>
<dbReference type="PROSITE" id="PS50865">
    <property type="entry name" value="ZF_MYND_2"/>
    <property type="match status" value="1"/>
</dbReference>
<dbReference type="PROSITE" id="PS01360">
    <property type="entry name" value="ZF_MYND_1"/>
    <property type="match status" value="1"/>
</dbReference>
<dbReference type="EC" id="1.14.11.29" evidence="9"/>
<evidence type="ECO:0000256" key="8">
    <source>
        <dbReference type="ARBA" id="ARBA00023004"/>
    </source>
</evidence>
<dbReference type="Pfam" id="PF01753">
    <property type="entry name" value="zf-MYND"/>
    <property type="match status" value="1"/>
</dbReference>
<evidence type="ECO:0000256" key="11">
    <source>
        <dbReference type="PROSITE-ProRule" id="PRU00134"/>
    </source>
</evidence>
<dbReference type="Proteomes" id="UP001159042">
    <property type="component" value="Unassembled WGS sequence"/>
</dbReference>
<protein>
    <recommendedName>
        <fullName evidence="9">hypoxia-inducible factor-proline dioxygenase</fullName>
        <ecNumber evidence="9">1.14.11.29</ecNumber>
    </recommendedName>
</protein>
<dbReference type="GO" id="GO:0008198">
    <property type="term" value="F:ferrous iron binding"/>
    <property type="evidence" value="ECO:0007669"/>
    <property type="project" value="TreeGrafter"/>
</dbReference>
<organism evidence="14 15">
    <name type="scientific">Exocentrus adspersus</name>
    <dbReference type="NCBI Taxonomy" id="1586481"/>
    <lineage>
        <taxon>Eukaryota</taxon>
        <taxon>Metazoa</taxon>
        <taxon>Ecdysozoa</taxon>
        <taxon>Arthropoda</taxon>
        <taxon>Hexapoda</taxon>
        <taxon>Insecta</taxon>
        <taxon>Pterygota</taxon>
        <taxon>Neoptera</taxon>
        <taxon>Endopterygota</taxon>
        <taxon>Coleoptera</taxon>
        <taxon>Polyphaga</taxon>
        <taxon>Cucujiformia</taxon>
        <taxon>Chrysomeloidea</taxon>
        <taxon>Cerambycidae</taxon>
        <taxon>Lamiinae</taxon>
        <taxon>Acanthocinini</taxon>
        <taxon>Exocentrus</taxon>
    </lineage>
</organism>
<evidence type="ECO:0000259" key="13">
    <source>
        <dbReference type="PROSITE" id="PS51471"/>
    </source>
</evidence>
<evidence type="ECO:0000256" key="10">
    <source>
        <dbReference type="ARBA" id="ARBA00049134"/>
    </source>
</evidence>
<gene>
    <name evidence="14" type="ORF">NQ315_009715</name>
</gene>
<feature type="domain" description="MYND-type" evidence="12">
    <location>
        <begin position="16"/>
        <end position="53"/>
    </location>
</feature>
<dbReference type="PANTHER" id="PTHR12907:SF26">
    <property type="entry name" value="HIF PROLYL HYDROXYLASE, ISOFORM C"/>
    <property type="match status" value="1"/>
</dbReference>
<proteinExistence type="predicted"/>
<evidence type="ECO:0000256" key="9">
    <source>
        <dbReference type="ARBA" id="ARBA00039004"/>
    </source>
</evidence>
<dbReference type="GO" id="GO:0008270">
    <property type="term" value="F:zinc ion binding"/>
    <property type="evidence" value="ECO:0007669"/>
    <property type="project" value="UniProtKB-KW"/>
</dbReference>
<dbReference type="SUPFAM" id="SSF144232">
    <property type="entry name" value="HIT/MYND zinc finger-like"/>
    <property type="match status" value="1"/>
</dbReference>
<accession>A0AAV8WHM8</accession>
<dbReference type="PROSITE" id="PS51471">
    <property type="entry name" value="FE2OG_OXY"/>
    <property type="match status" value="1"/>
</dbReference>
<evidence type="ECO:0000256" key="3">
    <source>
        <dbReference type="ARBA" id="ARBA00022771"/>
    </source>
</evidence>
<dbReference type="Gene3D" id="2.60.120.620">
    <property type="entry name" value="q2cbj1_9rhob like domain"/>
    <property type="match status" value="1"/>
</dbReference>
<keyword evidence="5" id="KW-0847">Vitamin C</keyword>
<keyword evidence="3 11" id="KW-0863">Zinc-finger</keyword>
<keyword evidence="4" id="KW-0862">Zinc</keyword>
<comment type="catalytic activity">
    <reaction evidence="10">
        <text>L-prolyl-[hypoxia-inducible factor alpha subunit] + 2-oxoglutarate + O2 = trans-4-hydroxy-L-prolyl-[hypoxia-inducible factor alpha subunit] + succinate + CO2</text>
        <dbReference type="Rhea" id="RHEA:48400"/>
        <dbReference type="Rhea" id="RHEA-COMP:12093"/>
        <dbReference type="Rhea" id="RHEA-COMP:12094"/>
        <dbReference type="ChEBI" id="CHEBI:15379"/>
        <dbReference type="ChEBI" id="CHEBI:16526"/>
        <dbReference type="ChEBI" id="CHEBI:16810"/>
        <dbReference type="ChEBI" id="CHEBI:30031"/>
        <dbReference type="ChEBI" id="CHEBI:50342"/>
        <dbReference type="ChEBI" id="CHEBI:61965"/>
        <dbReference type="EC" id="1.14.11.29"/>
    </reaction>
</comment>
<evidence type="ECO:0000256" key="7">
    <source>
        <dbReference type="ARBA" id="ARBA00023002"/>
    </source>
</evidence>
<comment type="caution">
    <text evidence="14">The sequence shown here is derived from an EMBL/GenBank/DDBJ whole genome shotgun (WGS) entry which is preliminary data.</text>
</comment>
<keyword evidence="6" id="KW-0223">Dioxygenase</keyword>
<evidence type="ECO:0000256" key="2">
    <source>
        <dbReference type="ARBA" id="ARBA00022723"/>
    </source>
</evidence>
<evidence type="ECO:0000256" key="5">
    <source>
        <dbReference type="ARBA" id="ARBA00022896"/>
    </source>
</evidence>
<evidence type="ECO:0000313" key="14">
    <source>
        <dbReference type="EMBL" id="KAJ8925863.1"/>
    </source>
</evidence>
<dbReference type="GO" id="GO:0031418">
    <property type="term" value="F:L-ascorbic acid binding"/>
    <property type="evidence" value="ECO:0007669"/>
    <property type="project" value="UniProtKB-KW"/>
</dbReference>
<reference evidence="14 15" key="1">
    <citation type="journal article" date="2023" name="Insect Mol. Biol.">
        <title>Genome sequencing provides insights into the evolution of gene families encoding plant cell wall-degrading enzymes in longhorned beetles.</title>
        <authorList>
            <person name="Shin N.R."/>
            <person name="Okamura Y."/>
            <person name="Kirsch R."/>
            <person name="Pauchet Y."/>
        </authorList>
    </citation>
    <scope>NUCLEOTIDE SEQUENCE [LARGE SCALE GENOMIC DNA]</scope>
    <source>
        <strain evidence="14">EAD_L_NR</strain>
    </source>
</reference>
<name>A0AAV8WHM8_9CUCU</name>
<keyword evidence="8" id="KW-0408">Iron</keyword>
<dbReference type="EMBL" id="JANEYG010000001">
    <property type="protein sequence ID" value="KAJ8925863.1"/>
    <property type="molecule type" value="Genomic_DNA"/>
</dbReference>
<dbReference type="Pfam" id="PF13640">
    <property type="entry name" value="2OG-FeII_Oxy_3"/>
    <property type="match status" value="1"/>
</dbReference>
<keyword evidence="2" id="KW-0479">Metal-binding</keyword>
<keyword evidence="7" id="KW-0560">Oxidoreductase</keyword>
<dbReference type="InterPro" id="IPR002893">
    <property type="entry name" value="Znf_MYND"/>
</dbReference>
<comment type="cofactor">
    <cofactor evidence="1">
        <name>L-ascorbate</name>
        <dbReference type="ChEBI" id="CHEBI:38290"/>
    </cofactor>
</comment>
<keyword evidence="15" id="KW-1185">Reference proteome</keyword>
<dbReference type="InterPro" id="IPR006620">
    <property type="entry name" value="Pro_4_hyd_alph"/>
</dbReference>
<dbReference type="GO" id="GO:0071456">
    <property type="term" value="P:cellular response to hypoxia"/>
    <property type="evidence" value="ECO:0007669"/>
    <property type="project" value="TreeGrafter"/>
</dbReference>
<evidence type="ECO:0000259" key="12">
    <source>
        <dbReference type="PROSITE" id="PS50865"/>
    </source>
</evidence>
<dbReference type="GO" id="GO:0160082">
    <property type="term" value="F:hypoxia-inducible factor-proline dioxygenase activity"/>
    <property type="evidence" value="ECO:0007669"/>
    <property type="project" value="UniProtKB-EC"/>
</dbReference>
<evidence type="ECO:0000256" key="1">
    <source>
        <dbReference type="ARBA" id="ARBA00001961"/>
    </source>
</evidence>
<feature type="domain" description="Fe2OG dioxygenase" evidence="13">
    <location>
        <begin position="260"/>
        <end position="360"/>
    </location>
</feature>
<dbReference type="SMART" id="SM00702">
    <property type="entry name" value="P4Hc"/>
    <property type="match status" value="1"/>
</dbReference>
<dbReference type="PANTHER" id="PTHR12907">
    <property type="entry name" value="EGL NINE HOMOLOG-RELATED"/>
    <property type="match status" value="1"/>
</dbReference>
<evidence type="ECO:0000256" key="6">
    <source>
        <dbReference type="ARBA" id="ARBA00022964"/>
    </source>
</evidence>